<accession>A0ACC1PMJ8</accession>
<organism evidence="1 2">
    <name type="scientific">Xylaria curta</name>
    <dbReference type="NCBI Taxonomy" id="42375"/>
    <lineage>
        <taxon>Eukaryota</taxon>
        <taxon>Fungi</taxon>
        <taxon>Dikarya</taxon>
        <taxon>Ascomycota</taxon>
        <taxon>Pezizomycotina</taxon>
        <taxon>Sordariomycetes</taxon>
        <taxon>Xylariomycetidae</taxon>
        <taxon>Xylariales</taxon>
        <taxon>Xylariaceae</taxon>
        <taxon>Xylaria</taxon>
    </lineage>
</organism>
<dbReference type="Proteomes" id="UP001143856">
    <property type="component" value="Unassembled WGS sequence"/>
</dbReference>
<proteinExistence type="predicted"/>
<dbReference type="EMBL" id="JAPDGR010000121">
    <property type="protein sequence ID" value="KAJ2995764.1"/>
    <property type="molecule type" value="Genomic_DNA"/>
</dbReference>
<reference evidence="1" key="1">
    <citation type="submission" date="2022-10" db="EMBL/GenBank/DDBJ databases">
        <title>Genome Sequence of Xylaria curta.</title>
        <authorList>
            <person name="Buettner E."/>
        </authorList>
    </citation>
    <scope>NUCLEOTIDE SEQUENCE</scope>
    <source>
        <strain evidence="1">Babe10</strain>
    </source>
</reference>
<comment type="caution">
    <text evidence="1">The sequence shown here is derived from an EMBL/GenBank/DDBJ whole genome shotgun (WGS) entry which is preliminary data.</text>
</comment>
<name>A0ACC1PMJ8_9PEZI</name>
<evidence type="ECO:0000313" key="1">
    <source>
        <dbReference type="EMBL" id="KAJ2995764.1"/>
    </source>
</evidence>
<keyword evidence="2" id="KW-1185">Reference proteome</keyword>
<evidence type="ECO:0000313" key="2">
    <source>
        <dbReference type="Proteomes" id="UP001143856"/>
    </source>
</evidence>
<sequence length="532" mass="59567">MTIGANPGTNATPIPNLISTSYRRGHHLERETMAMNYYTPTTLPTPLSWYLFLSPLIALVVYIVGNEYVRASAKIPGLKGPRGWPLVGSLLDVRDNAAMKYQEWAKKYGDVYQVQLGNTNVVVVNSAAAAKALFQTNSQALSSRPVTYTFHKGAGSSASFTIGTSPYDESLKRKKKGAAVALNRPAIQSYIPYLDLETKSFLKDLLDFGKVGTKPIDPLPMIQRMSLSLVTTINWGVRVRSIEDELFKEIVTVEEELNRTRSTIGNPADHIPLLRLSPFSQVSATSRLLRQRRDKYMVKFDSDVASILKYKEAELTDAELRSISLSMTSGGFETVANSVHWTIGHLALHPDIQDRAHEEIRQFTGPGMPDAADDQKCAYILALAKEALRYFTVIPLALPRVSIKEVHHDEVLIPTGSTVYMNAWACNRDPEVWSDPGIFRPERWLEKPDATLFTFGLGYRMCSAHLLAIRELYLIFMRLLSSFRLEAGGEVRCDPRVDLKNSKDLIMGAKPYRVLCVPRDTKSLTEYLMANE</sequence>
<protein>
    <submittedName>
        <fullName evidence="1">Uncharacterized protein</fullName>
    </submittedName>
</protein>
<gene>
    <name evidence="1" type="ORF">NUW58_g1181</name>
</gene>